<dbReference type="Pfam" id="PF16481">
    <property type="entry name" value="DUF5058"/>
    <property type="match status" value="1"/>
</dbReference>
<dbReference type="RefSeq" id="WP_003439156.1">
    <property type="nucleotide sequence ID" value="NZ_BIUQ01000080.1"/>
</dbReference>
<name>A0A6N3EBB1_CLODI</name>
<organism evidence="2">
    <name type="scientific">Clostridioides difficile</name>
    <name type="common">Peptoclostridium difficile</name>
    <dbReference type="NCBI Taxonomy" id="1496"/>
    <lineage>
        <taxon>Bacteria</taxon>
        <taxon>Bacillati</taxon>
        <taxon>Bacillota</taxon>
        <taxon>Clostridia</taxon>
        <taxon>Peptostreptococcales</taxon>
        <taxon>Peptostreptococcaceae</taxon>
        <taxon>Clostridioides</taxon>
    </lineage>
</organism>
<gene>
    <name evidence="2" type="ORF">PDLFYP43_03307</name>
</gene>
<proteinExistence type="predicted"/>
<keyword evidence="1" id="KW-0472">Membrane</keyword>
<reference evidence="2" key="1">
    <citation type="submission" date="2019-11" db="EMBL/GenBank/DDBJ databases">
        <authorList>
            <person name="Feng L."/>
        </authorList>
    </citation>
    <scope>NUCLEOTIDE SEQUENCE</scope>
    <source>
        <strain evidence="2">PdifficileLFYP43</strain>
    </source>
</reference>
<evidence type="ECO:0008006" key="3">
    <source>
        <dbReference type="Google" id="ProtNLM"/>
    </source>
</evidence>
<evidence type="ECO:0000256" key="1">
    <source>
        <dbReference type="SAM" id="Phobius"/>
    </source>
</evidence>
<feature type="transmembrane region" description="Helical" evidence="1">
    <location>
        <begin position="52"/>
        <end position="77"/>
    </location>
</feature>
<feature type="transmembrane region" description="Helical" evidence="1">
    <location>
        <begin position="189"/>
        <end position="206"/>
    </location>
</feature>
<protein>
    <recommendedName>
        <fullName evidence="3">DUF5058 family protein</fullName>
    </recommendedName>
</protein>
<feature type="transmembrane region" description="Helical" evidence="1">
    <location>
        <begin position="160"/>
        <end position="177"/>
    </location>
</feature>
<dbReference type="EMBL" id="CACRUR010000016">
    <property type="protein sequence ID" value="VYU37058.1"/>
    <property type="molecule type" value="Genomic_DNA"/>
</dbReference>
<feature type="transmembrane region" description="Helical" evidence="1">
    <location>
        <begin position="215"/>
        <end position="232"/>
    </location>
</feature>
<dbReference type="AlphaFoldDB" id="A0A6N3EBB1"/>
<keyword evidence="1" id="KW-1133">Transmembrane helix</keyword>
<feature type="transmembrane region" description="Helical" evidence="1">
    <location>
        <begin position="12"/>
        <end position="31"/>
    </location>
</feature>
<sequence>MKFQEMINSPGLWIVSSFLVIISVVQAIVFMKEALKEASNLGIERKGIKAAIRSASVTAIGPSLSPVITLLSLVAVIGAPTTWMRLCDVGAARTELGVISLTSNLSGVEVGSAAFGAEAFSYALWGMALNNLGWLFVVFILGHRMRGIVEKMNMKYNPTWVKKLLAGATVGLFAYLLSNQIKTFEIPKLTPAIISAIVMLVLTTLFKKNQRLQELSLGIAMLIGMFGTQIILL</sequence>
<dbReference type="InterPro" id="IPR032479">
    <property type="entry name" value="DUF5058"/>
</dbReference>
<keyword evidence="1" id="KW-0812">Transmembrane</keyword>
<feature type="transmembrane region" description="Helical" evidence="1">
    <location>
        <begin position="119"/>
        <end position="140"/>
    </location>
</feature>
<accession>A0A6N3EBB1</accession>
<evidence type="ECO:0000313" key="2">
    <source>
        <dbReference type="EMBL" id="VYU37058.1"/>
    </source>
</evidence>